<feature type="region of interest" description="Disordered" evidence="1">
    <location>
        <begin position="400"/>
        <end position="425"/>
    </location>
</feature>
<name>A0AA44UVC0_PSEA5</name>
<dbReference type="RefSeq" id="WP_100877257.1">
    <property type="nucleotide sequence ID" value="NZ_JBICSI010000009.1"/>
</dbReference>
<proteinExistence type="predicted"/>
<sequence>MTGSAPAPSGRVGAAPASSAGAGLRWVHDPDDDHACLRQLTAMHDLAGGRAVYHPTPGATWPVLIRDLLEALGKPRDALARERRLRDGARLVQVWMCAERVEHLVVLRAHLLRPPLLDRFAELAAATGTTIWLVWHHSDPPGPGRIGEIWSWPAAVDTLRRGRARPVSSEQVRLRSVDAIHREAVTEARREARLWRVAPPRQRRYTQPGCELGALLQRLSIDAATWAELDLLLDAARAGFAIEGLTLVLPDAQHLRELIGPRLPAPVVTRLRRIVCPTSAVALLLTWATDARPGRIAGCMQRSVSPDGGHVDLLPGRYRIPGSVQVILRAALIEHRMRGLPPYTFLTRTDDTSYCAQAMANLITRVAGRAEVALPPSFERSDFGPERPFVAELVNTGRVRLEGAPPRPRLQPDHDSLPRRRRWRP</sequence>
<accession>A0AA44UVC0</accession>
<dbReference type="AlphaFoldDB" id="A0AA44UVC0"/>
<evidence type="ECO:0000256" key="1">
    <source>
        <dbReference type="SAM" id="MobiDB-lite"/>
    </source>
</evidence>
<reference evidence="2 3" key="1">
    <citation type="submission" date="2017-11" db="EMBL/GenBank/DDBJ databases">
        <title>Sequencing the genomes of 1000 actinobacteria strains.</title>
        <authorList>
            <person name="Klenk H.-P."/>
        </authorList>
    </citation>
    <scope>NUCLEOTIDE SEQUENCE [LARGE SCALE GENOMIC DNA]</scope>
    <source>
        <strain evidence="2 3">DSM 44104</strain>
    </source>
</reference>
<dbReference type="Proteomes" id="UP000232453">
    <property type="component" value="Unassembled WGS sequence"/>
</dbReference>
<gene>
    <name evidence="2" type="ORF">ATL51_0151</name>
</gene>
<protein>
    <submittedName>
        <fullName evidence="2">Uncharacterized protein</fullName>
    </submittedName>
</protein>
<evidence type="ECO:0000313" key="2">
    <source>
        <dbReference type="EMBL" id="PKB41190.1"/>
    </source>
</evidence>
<evidence type="ECO:0000313" key="3">
    <source>
        <dbReference type="Proteomes" id="UP000232453"/>
    </source>
</evidence>
<comment type="caution">
    <text evidence="2">The sequence shown here is derived from an EMBL/GenBank/DDBJ whole genome shotgun (WGS) entry which is preliminary data.</text>
</comment>
<dbReference type="EMBL" id="PHUJ01000002">
    <property type="protein sequence ID" value="PKB41190.1"/>
    <property type="molecule type" value="Genomic_DNA"/>
</dbReference>
<organism evidence="2 3">
    <name type="scientific">Pseudonocardia alni</name>
    <name type="common">Amycolata alni</name>
    <dbReference type="NCBI Taxonomy" id="33907"/>
    <lineage>
        <taxon>Bacteria</taxon>
        <taxon>Bacillati</taxon>
        <taxon>Actinomycetota</taxon>
        <taxon>Actinomycetes</taxon>
        <taxon>Pseudonocardiales</taxon>
        <taxon>Pseudonocardiaceae</taxon>
        <taxon>Pseudonocardia</taxon>
    </lineage>
</organism>